<evidence type="ECO:0000256" key="16">
    <source>
        <dbReference type="ARBA" id="ARBA00048493"/>
    </source>
</evidence>
<dbReference type="InterPro" id="IPR001451">
    <property type="entry name" value="Hexapep"/>
</dbReference>
<evidence type="ECO:0000256" key="12">
    <source>
        <dbReference type="ARBA" id="ARBA00023268"/>
    </source>
</evidence>
<dbReference type="PANTHER" id="PTHR43584">
    <property type="entry name" value="NUCLEOTIDYL TRANSFERASE"/>
    <property type="match status" value="1"/>
</dbReference>
<dbReference type="PROSITE" id="PS00101">
    <property type="entry name" value="HEXAPEP_TRANSFERASES"/>
    <property type="match status" value="1"/>
</dbReference>
<sequence>MGAPLVAVIVMSAGDGTRMKSNMNKALHRIGGRTLVGHAVSAASGAGAEHVAVVVRAQGDAVAAAAREALPEIVVAYQDDVYGTGRAAECGLQALPADLHGTVIVTTGDTPLLEADTLRRLAQTHADNDAAATVITGILPDATGYGRIVRDQTTGDVLAIVEHKQATEQQREIREFNSGIFAFDADLLRDVLADLGVNEAAGEKYLTDVVEIAVARGRRVVAHVLDDLVQTEGVNDKAQLAKLGREFNRRLLDKLMRESGAIVIDPETTWVDADVTVGRDTVIHPGCQLHGATTIGDNCVIGPDSTLKDAEVGDGASVVRSHVDLAVIGADANVGPYSYLRPGTELGVGGKIGGFVETKNATIGDGAKVPHLTYCGDATIGPGANIGAGTIFANYDGVTKNHTTVGAYSFVGSDSVLIAPVNIGDGAYVGAGSAVEKDVEPGQIAVARARQRNIDGWVERRREGTRTAEAARAARDAQSSSDDGTSSTDSNDVTDVTDVTEGN</sequence>
<dbReference type="GO" id="GO:0009245">
    <property type="term" value="P:lipid A biosynthetic process"/>
    <property type="evidence" value="ECO:0007669"/>
    <property type="project" value="UniProtKB-UniRule"/>
</dbReference>
<keyword evidence="22" id="KW-1185">Reference proteome</keyword>
<dbReference type="InterPro" id="IPR029044">
    <property type="entry name" value="Nucleotide-diphossugar_trans"/>
</dbReference>
<feature type="binding site" evidence="18">
    <location>
        <begin position="394"/>
        <end position="395"/>
    </location>
    <ligand>
        <name>acetyl-CoA</name>
        <dbReference type="ChEBI" id="CHEBI:57288"/>
    </ligand>
</feature>
<evidence type="ECO:0000256" key="9">
    <source>
        <dbReference type="ARBA" id="ARBA00022842"/>
    </source>
</evidence>
<dbReference type="PANTHER" id="PTHR43584:SF3">
    <property type="entry name" value="BIFUNCTIONAL PROTEIN GLMU"/>
    <property type="match status" value="1"/>
</dbReference>
<keyword evidence="4 18" id="KW-0963">Cytoplasm</keyword>
<evidence type="ECO:0000313" key="21">
    <source>
        <dbReference type="EMBL" id="REF30265.1"/>
    </source>
</evidence>
<dbReference type="GO" id="GO:0019134">
    <property type="term" value="F:glucosamine-1-phosphate N-acetyltransferase activity"/>
    <property type="evidence" value="ECO:0007669"/>
    <property type="project" value="UniProtKB-UniRule"/>
</dbReference>
<dbReference type="CDD" id="cd03353">
    <property type="entry name" value="LbH_GlmU_C"/>
    <property type="match status" value="1"/>
</dbReference>
<dbReference type="GO" id="GO:0016020">
    <property type="term" value="C:membrane"/>
    <property type="evidence" value="ECO:0007669"/>
    <property type="project" value="GOC"/>
</dbReference>
<proteinExistence type="inferred from homology"/>
<comment type="cofactor">
    <cofactor evidence="18">
        <name>Mg(2+)</name>
        <dbReference type="ChEBI" id="CHEBI:18420"/>
    </cofactor>
    <text evidence="18">Binds 1 Mg(2+) ion per subunit.</text>
</comment>
<evidence type="ECO:0000256" key="8">
    <source>
        <dbReference type="ARBA" id="ARBA00022737"/>
    </source>
</evidence>
<comment type="function">
    <text evidence="17 18">Catalyzes the last two sequential reactions in the de novo biosynthetic pathway for UDP-N-acetylglucosamine (UDP-GlcNAc). The C-terminal domain catalyzes the transfer of acetyl group from acetyl coenzyme A to glucosamine-1-phosphate (GlcN-1-P) to produce N-acetylglucosamine-1-phosphate (GlcNAc-1-P), which is converted into UDP-GlcNAc by the transfer of uridine 5-monophosphate (from uridine 5-triphosphate), a reaction catalyzed by the N-terminal domain.</text>
</comment>
<evidence type="ECO:0000256" key="17">
    <source>
        <dbReference type="ARBA" id="ARBA00049628"/>
    </source>
</evidence>
<dbReference type="GO" id="GO:0003977">
    <property type="term" value="F:UDP-N-acetylglucosamine diphosphorylase activity"/>
    <property type="evidence" value="ECO:0007669"/>
    <property type="project" value="UniProtKB-UniRule"/>
</dbReference>
<feature type="binding site" evidence="18">
    <location>
        <position position="235"/>
    </location>
    <ligand>
        <name>UDP-N-acetyl-alpha-D-glucosamine</name>
        <dbReference type="ChEBI" id="CHEBI:57705"/>
    </ligand>
</feature>
<organism evidence="21 22">
    <name type="scientific">Calidifontibacter indicus</name>
    <dbReference type="NCBI Taxonomy" id="419650"/>
    <lineage>
        <taxon>Bacteria</taxon>
        <taxon>Bacillati</taxon>
        <taxon>Actinomycetota</taxon>
        <taxon>Actinomycetes</taxon>
        <taxon>Micrococcales</taxon>
        <taxon>Dermacoccaceae</taxon>
        <taxon>Calidifontibacter</taxon>
    </lineage>
</organism>
<keyword evidence="8 18" id="KW-0677">Repeat</keyword>
<feature type="binding site" evidence="18">
    <location>
        <position position="78"/>
    </location>
    <ligand>
        <name>UDP-N-acetyl-alpha-D-glucosamine</name>
        <dbReference type="ChEBI" id="CHEBI:57705"/>
    </ligand>
</feature>
<feature type="binding site" evidence="18">
    <location>
        <position position="385"/>
    </location>
    <ligand>
        <name>UDP-N-acetyl-alpha-D-glucosamine</name>
        <dbReference type="ChEBI" id="CHEBI:57705"/>
    </ligand>
</feature>
<dbReference type="Gene3D" id="2.160.10.10">
    <property type="entry name" value="Hexapeptide repeat proteins"/>
    <property type="match status" value="1"/>
</dbReference>
<feature type="binding site" evidence="18">
    <location>
        <position position="109"/>
    </location>
    <ligand>
        <name>Mg(2+)</name>
        <dbReference type="ChEBI" id="CHEBI:18420"/>
    </ligand>
</feature>
<comment type="pathway">
    <text evidence="18">Bacterial outer membrane biogenesis; LPS lipid A biosynthesis.</text>
</comment>
<dbReference type="Pfam" id="PF00132">
    <property type="entry name" value="Hexapep"/>
    <property type="match status" value="1"/>
</dbReference>
<feature type="binding site" evidence="18">
    <location>
        <position position="146"/>
    </location>
    <ligand>
        <name>UDP-N-acetyl-alpha-D-glucosamine</name>
        <dbReference type="ChEBI" id="CHEBI:57705"/>
    </ligand>
</feature>
<evidence type="ECO:0000256" key="13">
    <source>
        <dbReference type="ARBA" id="ARBA00023315"/>
    </source>
</evidence>
<dbReference type="SUPFAM" id="SSF53448">
    <property type="entry name" value="Nucleotide-diphospho-sugar transferases"/>
    <property type="match status" value="1"/>
</dbReference>
<dbReference type="Pfam" id="PF14602">
    <property type="entry name" value="Hexapep_2"/>
    <property type="match status" value="1"/>
</dbReference>
<comment type="caution">
    <text evidence="21">The sequence shown here is derived from an EMBL/GenBank/DDBJ whole genome shotgun (WGS) entry which is preliminary data.</text>
</comment>
<dbReference type="NCBIfam" id="TIGR01173">
    <property type="entry name" value="glmU"/>
    <property type="match status" value="1"/>
</dbReference>
<dbReference type="Pfam" id="PF12804">
    <property type="entry name" value="NTP_transf_3"/>
    <property type="match status" value="1"/>
</dbReference>
<keyword evidence="14 18" id="KW-0961">Cell wall biogenesis/degradation</keyword>
<feature type="binding site" evidence="18">
    <location>
        <position position="388"/>
    </location>
    <ligand>
        <name>acetyl-CoA</name>
        <dbReference type="ChEBI" id="CHEBI:57288"/>
    </ligand>
</feature>
<dbReference type="InterPro" id="IPR025877">
    <property type="entry name" value="MobA-like_NTP_Trfase"/>
</dbReference>
<keyword evidence="11 18" id="KW-0573">Peptidoglycan synthesis</keyword>
<evidence type="ECO:0000256" key="15">
    <source>
        <dbReference type="ARBA" id="ARBA00048247"/>
    </source>
</evidence>
<dbReference type="CDD" id="cd02540">
    <property type="entry name" value="GT2_GlmU_N_bac"/>
    <property type="match status" value="1"/>
</dbReference>
<comment type="subunit">
    <text evidence="18">Homotrimer.</text>
</comment>
<dbReference type="UniPathway" id="UPA00113">
    <property type="reaction ID" value="UER00532"/>
</dbReference>
<comment type="catalytic activity">
    <reaction evidence="16 18">
        <text>N-acetyl-alpha-D-glucosamine 1-phosphate + UTP + H(+) = UDP-N-acetyl-alpha-D-glucosamine + diphosphate</text>
        <dbReference type="Rhea" id="RHEA:13509"/>
        <dbReference type="ChEBI" id="CHEBI:15378"/>
        <dbReference type="ChEBI" id="CHEBI:33019"/>
        <dbReference type="ChEBI" id="CHEBI:46398"/>
        <dbReference type="ChEBI" id="CHEBI:57705"/>
        <dbReference type="ChEBI" id="CHEBI:57776"/>
        <dbReference type="EC" id="2.7.7.23"/>
    </reaction>
</comment>
<evidence type="ECO:0000313" key="22">
    <source>
        <dbReference type="Proteomes" id="UP000256253"/>
    </source>
</evidence>
<feature type="compositionally biased region" description="Low complexity" evidence="19">
    <location>
        <begin position="467"/>
        <end position="503"/>
    </location>
</feature>
<evidence type="ECO:0000256" key="14">
    <source>
        <dbReference type="ARBA" id="ARBA00023316"/>
    </source>
</evidence>
<dbReference type="RefSeq" id="WP_281269860.1">
    <property type="nucleotide sequence ID" value="NZ_QTUA01000001.1"/>
</dbReference>
<comment type="pathway">
    <text evidence="18">Nucleotide-sugar biosynthesis; UDP-N-acetyl-alpha-D-glucosamine biosynthesis; N-acetyl-alpha-D-glucosamine 1-phosphate from alpha-D-glucosamine 6-phosphate (route II): step 2/2.</text>
</comment>
<feature type="binding site" evidence="18">
    <location>
        <position position="413"/>
    </location>
    <ligand>
        <name>acetyl-CoA</name>
        <dbReference type="ChEBI" id="CHEBI:57288"/>
    </ligand>
</feature>
<feature type="binding site" evidence="18">
    <location>
        <position position="162"/>
    </location>
    <ligand>
        <name>UDP-N-acetyl-alpha-D-glucosamine</name>
        <dbReference type="ChEBI" id="CHEBI:57705"/>
    </ligand>
</feature>
<keyword evidence="12 18" id="KW-0511">Multifunctional enzyme</keyword>
<dbReference type="InterPro" id="IPR005882">
    <property type="entry name" value="Bifunctional_GlmU"/>
</dbReference>
<evidence type="ECO:0000256" key="6">
    <source>
        <dbReference type="ARBA" id="ARBA00022695"/>
    </source>
</evidence>
<dbReference type="EC" id="2.3.1.157" evidence="18"/>
<evidence type="ECO:0000256" key="2">
    <source>
        <dbReference type="ARBA" id="ARBA00007707"/>
    </source>
</evidence>
<comment type="similarity">
    <text evidence="3 18">In the N-terminal section; belongs to the N-acetylglucosamine-1-phosphate uridyltransferase family.</text>
</comment>
<dbReference type="SUPFAM" id="SSF51161">
    <property type="entry name" value="Trimeric LpxA-like enzymes"/>
    <property type="match status" value="1"/>
</dbReference>
<dbReference type="GO" id="GO:0005737">
    <property type="term" value="C:cytoplasm"/>
    <property type="evidence" value="ECO:0007669"/>
    <property type="project" value="UniProtKB-SubCell"/>
</dbReference>
<feature type="binding site" evidence="18">
    <location>
        <position position="341"/>
    </location>
    <ligand>
        <name>UDP-N-acetyl-alpha-D-glucosamine</name>
        <dbReference type="ChEBI" id="CHEBI:57705"/>
    </ligand>
</feature>
<feature type="binding site" evidence="18">
    <location>
        <begin position="83"/>
        <end position="84"/>
    </location>
    <ligand>
        <name>UDP-N-acetyl-alpha-D-glucosamine</name>
        <dbReference type="ChEBI" id="CHEBI:57705"/>
    </ligand>
</feature>
<keyword evidence="5 18" id="KW-0808">Transferase</keyword>
<comment type="similarity">
    <text evidence="2 18">In the C-terminal section; belongs to the transferase hexapeptide repeat family.</text>
</comment>
<feature type="active site" description="Proton acceptor" evidence="18">
    <location>
        <position position="371"/>
    </location>
</feature>
<evidence type="ECO:0000259" key="20">
    <source>
        <dbReference type="Pfam" id="PF12804"/>
    </source>
</evidence>
<evidence type="ECO:0000256" key="19">
    <source>
        <dbReference type="SAM" id="MobiDB-lite"/>
    </source>
</evidence>
<dbReference type="GO" id="GO:0071555">
    <property type="term" value="P:cell wall organization"/>
    <property type="evidence" value="ECO:0007669"/>
    <property type="project" value="UniProtKB-KW"/>
</dbReference>
<dbReference type="GO" id="GO:0000902">
    <property type="term" value="P:cell morphogenesis"/>
    <property type="evidence" value="ECO:0007669"/>
    <property type="project" value="UniProtKB-UniRule"/>
</dbReference>
<dbReference type="InterPro" id="IPR011004">
    <property type="entry name" value="Trimer_LpxA-like_sf"/>
</dbReference>
<dbReference type="Gene3D" id="3.90.550.10">
    <property type="entry name" value="Spore Coat Polysaccharide Biosynthesis Protein SpsA, Chain A"/>
    <property type="match status" value="1"/>
</dbReference>
<evidence type="ECO:0000256" key="11">
    <source>
        <dbReference type="ARBA" id="ARBA00022984"/>
    </source>
</evidence>
<dbReference type="GO" id="GO:0008360">
    <property type="term" value="P:regulation of cell shape"/>
    <property type="evidence" value="ECO:0007669"/>
    <property type="project" value="UniProtKB-KW"/>
</dbReference>
<feature type="binding site" evidence="18">
    <location>
        <position position="431"/>
    </location>
    <ligand>
        <name>acetyl-CoA</name>
        <dbReference type="ChEBI" id="CHEBI:57288"/>
    </ligand>
</feature>
<accession>A0A3D9UUG5</accession>
<keyword evidence="13 18" id="KW-0012">Acyltransferase</keyword>
<dbReference type="EMBL" id="QTUA01000001">
    <property type="protein sequence ID" value="REF30265.1"/>
    <property type="molecule type" value="Genomic_DNA"/>
</dbReference>
<feature type="region of interest" description="Pyrophosphorylase" evidence="18">
    <location>
        <begin position="1"/>
        <end position="237"/>
    </location>
</feature>
<name>A0A3D9UUG5_9MICO</name>
<evidence type="ECO:0000256" key="7">
    <source>
        <dbReference type="ARBA" id="ARBA00022723"/>
    </source>
</evidence>
<feature type="binding site" evidence="18">
    <location>
        <position position="235"/>
    </location>
    <ligand>
        <name>Mg(2+)</name>
        <dbReference type="ChEBI" id="CHEBI:18420"/>
    </ligand>
</feature>
<comment type="subcellular location">
    <subcellularLocation>
        <location evidence="1 18">Cytoplasm</location>
    </subcellularLocation>
</comment>
<reference evidence="21 22" key="1">
    <citation type="submission" date="2018-08" db="EMBL/GenBank/DDBJ databases">
        <title>Sequencing the genomes of 1000 actinobacteria strains.</title>
        <authorList>
            <person name="Klenk H.-P."/>
        </authorList>
    </citation>
    <scope>NUCLEOTIDE SEQUENCE [LARGE SCALE GENOMIC DNA]</scope>
    <source>
        <strain evidence="21 22">DSM 22967</strain>
    </source>
</reference>
<feature type="domain" description="MobA-like NTP transferase" evidence="20">
    <location>
        <begin position="8"/>
        <end position="135"/>
    </location>
</feature>
<dbReference type="GO" id="GO:0000287">
    <property type="term" value="F:magnesium ion binding"/>
    <property type="evidence" value="ECO:0007669"/>
    <property type="project" value="UniProtKB-UniRule"/>
</dbReference>
<feature type="binding site" evidence="18">
    <location>
        <position position="374"/>
    </location>
    <ligand>
        <name>UDP-N-acetyl-alpha-D-glucosamine</name>
        <dbReference type="ChEBI" id="CHEBI:57705"/>
    </ligand>
</feature>
<feature type="binding site" evidence="18">
    <location>
        <position position="177"/>
    </location>
    <ligand>
        <name>UDP-N-acetyl-alpha-D-glucosamine</name>
        <dbReference type="ChEBI" id="CHEBI:57705"/>
    </ligand>
</feature>
<protein>
    <recommendedName>
        <fullName evidence="18">Bifunctional protein GlmU</fullName>
    </recommendedName>
    <domain>
        <recommendedName>
            <fullName evidence="18">UDP-N-acetylglucosamine pyrophosphorylase</fullName>
            <ecNumber evidence="18">2.7.7.23</ecNumber>
        </recommendedName>
        <alternativeName>
            <fullName evidence="18">N-acetylglucosamine-1-phosphate uridyltransferase</fullName>
        </alternativeName>
    </domain>
    <domain>
        <recommendedName>
            <fullName evidence="18">Glucosamine-1-phosphate N-acetyltransferase</fullName>
            <ecNumber evidence="18">2.3.1.157</ecNumber>
        </recommendedName>
    </domain>
</protein>
<gene>
    <name evidence="18" type="primary">glmU</name>
    <name evidence="21" type="ORF">DFJ65_1265</name>
</gene>
<dbReference type="Proteomes" id="UP000256253">
    <property type="component" value="Unassembled WGS sequence"/>
</dbReference>
<feature type="binding site" evidence="18">
    <location>
        <position position="25"/>
    </location>
    <ligand>
        <name>UDP-N-acetyl-alpha-D-glucosamine</name>
        <dbReference type="ChEBI" id="CHEBI:57705"/>
    </ligand>
</feature>
<dbReference type="AlphaFoldDB" id="A0A3D9UUG5"/>
<dbReference type="UniPathway" id="UPA00973"/>
<dbReference type="NCBIfam" id="NF010932">
    <property type="entry name" value="PRK14352.1"/>
    <property type="match status" value="1"/>
</dbReference>
<dbReference type="GO" id="GO:0009252">
    <property type="term" value="P:peptidoglycan biosynthetic process"/>
    <property type="evidence" value="ECO:0007669"/>
    <property type="project" value="UniProtKB-UniRule"/>
</dbReference>
<dbReference type="InterPro" id="IPR050065">
    <property type="entry name" value="GlmU-like"/>
</dbReference>
<keyword evidence="6 18" id="KW-0548">Nucleotidyltransferase</keyword>
<feature type="region of interest" description="Disordered" evidence="19">
    <location>
        <begin position="458"/>
        <end position="503"/>
    </location>
</feature>
<dbReference type="HAMAP" id="MF_01631">
    <property type="entry name" value="GlmU"/>
    <property type="match status" value="1"/>
</dbReference>
<feature type="binding site" evidence="18">
    <location>
        <position position="448"/>
    </location>
    <ligand>
        <name>acetyl-CoA</name>
        <dbReference type="ChEBI" id="CHEBI:57288"/>
    </ligand>
</feature>
<comment type="caution">
    <text evidence="18">Lacks conserved residue(s) required for the propagation of feature annotation.</text>
</comment>
<evidence type="ECO:0000256" key="5">
    <source>
        <dbReference type="ARBA" id="ARBA00022679"/>
    </source>
</evidence>
<dbReference type="InterPro" id="IPR018357">
    <property type="entry name" value="Hexapep_transf_CS"/>
</dbReference>
<comment type="pathway">
    <text evidence="18">Nucleotide-sugar biosynthesis; UDP-N-acetyl-alpha-D-glucosamine biosynthesis; UDP-N-acetyl-alpha-D-glucosamine from N-acetyl-alpha-D-glucosamine 1-phosphate: step 1/1.</text>
</comment>
<dbReference type="GO" id="GO:0006048">
    <property type="term" value="P:UDP-N-acetylglucosamine biosynthetic process"/>
    <property type="evidence" value="ECO:0007669"/>
    <property type="project" value="UniProtKB-UniPathway"/>
</dbReference>
<evidence type="ECO:0000256" key="4">
    <source>
        <dbReference type="ARBA" id="ARBA00022490"/>
    </source>
</evidence>
<evidence type="ECO:0000256" key="1">
    <source>
        <dbReference type="ARBA" id="ARBA00004496"/>
    </source>
</evidence>
<feature type="binding site" evidence="18">
    <location>
        <position position="359"/>
    </location>
    <ligand>
        <name>UDP-N-acetyl-alpha-D-glucosamine</name>
        <dbReference type="ChEBI" id="CHEBI:57705"/>
    </ligand>
</feature>
<dbReference type="InterPro" id="IPR038009">
    <property type="entry name" value="GlmU_C_LbH"/>
</dbReference>
<keyword evidence="9 18" id="KW-0460">Magnesium</keyword>
<dbReference type="EC" id="2.7.7.23" evidence="18"/>
<feature type="region of interest" description="N-acetyltransferase" evidence="18">
    <location>
        <begin position="260"/>
        <end position="503"/>
    </location>
</feature>
<keyword evidence="10 18" id="KW-0133">Cell shape</keyword>
<keyword evidence="7 18" id="KW-0479">Metal-binding</keyword>
<evidence type="ECO:0000256" key="3">
    <source>
        <dbReference type="ARBA" id="ARBA00007947"/>
    </source>
</evidence>
<evidence type="ECO:0000256" key="18">
    <source>
        <dbReference type="HAMAP-Rule" id="MF_01631"/>
    </source>
</evidence>
<evidence type="ECO:0000256" key="10">
    <source>
        <dbReference type="ARBA" id="ARBA00022960"/>
    </source>
</evidence>
<comment type="catalytic activity">
    <reaction evidence="15 18">
        <text>alpha-D-glucosamine 1-phosphate + acetyl-CoA = N-acetyl-alpha-D-glucosamine 1-phosphate + CoA + H(+)</text>
        <dbReference type="Rhea" id="RHEA:13725"/>
        <dbReference type="ChEBI" id="CHEBI:15378"/>
        <dbReference type="ChEBI" id="CHEBI:57287"/>
        <dbReference type="ChEBI" id="CHEBI:57288"/>
        <dbReference type="ChEBI" id="CHEBI:57776"/>
        <dbReference type="ChEBI" id="CHEBI:58516"/>
        <dbReference type="EC" id="2.3.1.157"/>
    </reaction>
</comment>